<reference evidence="1 2" key="1">
    <citation type="submission" date="2020-09" db="EMBL/GenBank/DDBJ databases">
        <title>De no assembly of potato wild relative species, Solanum commersonii.</title>
        <authorList>
            <person name="Cho K."/>
        </authorList>
    </citation>
    <scope>NUCLEOTIDE SEQUENCE [LARGE SCALE GENOMIC DNA]</scope>
    <source>
        <strain evidence="1">LZ3.2</strain>
        <tissue evidence="1">Leaf</tissue>
    </source>
</reference>
<proteinExistence type="predicted"/>
<comment type="caution">
    <text evidence="1">The sequence shown here is derived from an EMBL/GenBank/DDBJ whole genome shotgun (WGS) entry which is preliminary data.</text>
</comment>
<sequence length="176" mass="20994">MFINNLYNILTCLCTPGYWEWGRRRAALPQEILELIKVYDVVYTSLFTYDYGDNRCPYHFGTYKQLEVSTQGALLWLERIRDIDTQRELLLSKSCRYLFSAFYRLAKDDLHEVSVHDWVKFWFRGPNRYVEPSQKVSKVRATKPRLNHNPYGHIDSNFLPQTDKENVPFVELDVEE</sequence>
<evidence type="ECO:0000313" key="1">
    <source>
        <dbReference type="EMBL" id="KAG5610461.1"/>
    </source>
</evidence>
<gene>
    <name evidence="1" type="ORF">H5410_021742</name>
</gene>
<dbReference type="Proteomes" id="UP000824120">
    <property type="component" value="Chromosome 4"/>
</dbReference>
<dbReference type="AlphaFoldDB" id="A0A9J5ZDE2"/>
<name>A0A9J5ZDE2_SOLCO</name>
<accession>A0A9J5ZDE2</accession>
<dbReference type="OrthoDB" id="1244514at2759"/>
<protein>
    <submittedName>
        <fullName evidence="1">Uncharacterized protein</fullName>
    </submittedName>
</protein>
<organism evidence="1 2">
    <name type="scientific">Solanum commersonii</name>
    <name type="common">Commerson's wild potato</name>
    <name type="synonym">Commerson's nightshade</name>
    <dbReference type="NCBI Taxonomy" id="4109"/>
    <lineage>
        <taxon>Eukaryota</taxon>
        <taxon>Viridiplantae</taxon>
        <taxon>Streptophyta</taxon>
        <taxon>Embryophyta</taxon>
        <taxon>Tracheophyta</taxon>
        <taxon>Spermatophyta</taxon>
        <taxon>Magnoliopsida</taxon>
        <taxon>eudicotyledons</taxon>
        <taxon>Gunneridae</taxon>
        <taxon>Pentapetalae</taxon>
        <taxon>asterids</taxon>
        <taxon>lamiids</taxon>
        <taxon>Solanales</taxon>
        <taxon>Solanaceae</taxon>
        <taxon>Solanoideae</taxon>
        <taxon>Solaneae</taxon>
        <taxon>Solanum</taxon>
    </lineage>
</organism>
<dbReference type="EMBL" id="JACXVP010000004">
    <property type="protein sequence ID" value="KAG5610461.1"/>
    <property type="molecule type" value="Genomic_DNA"/>
</dbReference>
<evidence type="ECO:0000313" key="2">
    <source>
        <dbReference type="Proteomes" id="UP000824120"/>
    </source>
</evidence>
<keyword evidence="2" id="KW-1185">Reference proteome</keyword>